<keyword evidence="5" id="KW-0539">Nucleus</keyword>
<evidence type="ECO:0000256" key="6">
    <source>
        <dbReference type="SAM" id="MobiDB-lite"/>
    </source>
</evidence>
<evidence type="ECO:0008006" key="9">
    <source>
        <dbReference type="Google" id="ProtNLM"/>
    </source>
</evidence>
<dbReference type="InterPro" id="IPR009668">
    <property type="entry name" value="RNA_pol-assoc_fac_A49-like"/>
</dbReference>
<dbReference type="GO" id="GO:0006351">
    <property type="term" value="P:DNA-templated transcription"/>
    <property type="evidence" value="ECO:0007669"/>
    <property type="project" value="InterPro"/>
</dbReference>
<evidence type="ECO:0000256" key="4">
    <source>
        <dbReference type="ARBA" id="ARBA00023163"/>
    </source>
</evidence>
<gene>
    <name evidence="7" type="ORF">AJ80_02548</name>
</gene>
<evidence type="ECO:0000256" key="5">
    <source>
        <dbReference type="ARBA" id="ARBA00023242"/>
    </source>
</evidence>
<keyword evidence="4" id="KW-0804">Transcription</keyword>
<dbReference type="GO" id="GO:0000428">
    <property type="term" value="C:DNA-directed RNA polymerase complex"/>
    <property type="evidence" value="ECO:0007669"/>
    <property type="project" value="UniProtKB-KW"/>
</dbReference>
<evidence type="ECO:0000313" key="8">
    <source>
        <dbReference type="Proteomes" id="UP000224634"/>
    </source>
</evidence>
<dbReference type="STRING" id="1447883.A0A2B7YRD2"/>
<evidence type="ECO:0000256" key="1">
    <source>
        <dbReference type="ARBA" id="ARBA00004604"/>
    </source>
</evidence>
<comment type="similarity">
    <text evidence="2">Belongs to the eukaryotic RPA49/POLR1E RNA polymerase subunit family.</text>
</comment>
<dbReference type="Proteomes" id="UP000224634">
    <property type="component" value="Unassembled WGS sequence"/>
</dbReference>
<dbReference type="PANTHER" id="PTHR14440">
    <property type="entry name" value="DNA-DIRECTED RNA POLYMERASE I SUBUNIT RPA49"/>
    <property type="match status" value="1"/>
</dbReference>
<accession>A0A2B7YRD2</accession>
<keyword evidence="3" id="KW-0240">DNA-directed RNA polymerase</keyword>
<comment type="subcellular location">
    <subcellularLocation>
        <location evidence="1">Nucleus</location>
        <location evidence="1">Nucleolus</location>
    </subcellularLocation>
</comment>
<protein>
    <recommendedName>
        <fullName evidence="9">DNA-directed RNA polymerase I subunit RPA49</fullName>
    </recommendedName>
</protein>
<reference evidence="7 8" key="1">
    <citation type="submission" date="2017-10" db="EMBL/GenBank/DDBJ databases">
        <title>Comparative genomics in systemic dimorphic fungi from Ajellomycetaceae.</title>
        <authorList>
            <person name="Munoz J.F."/>
            <person name="Mcewen J.G."/>
            <person name="Clay O.K."/>
            <person name="Cuomo C.A."/>
        </authorList>
    </citation>
    <scope>NUCLEOTIDE SEQUENCE [LARGE SCALE GENOMIC DNA]</scope>
    <source>
        <strain evidence="7 8">UAMH7299</strain>
    </source>
</reference>
<evidence type="ECO:0000313" key="7">
    <source>
        <dbReference type="EMBL" id="PGH23438.1"/>
    </source>
</evidence>
<feature type="region of interest" description="Disordered" evidence="6">
    <location>
        <begin position="61"/>
        <end position="87"/>
    </location>
</feature>
<evidence type="ECO:0000256" key="3">
    <source>
        <dbReference type="ARBA" id="ARBA00022478"/>
    </source>
</evidence>
<feature type="compositionally biased region" description="Basic residues" evidence="6">
    <location>
        <begin position="8"/>
        <end position="22"/>
    </location>
</feature>
<dbReference type="AlphaFoldDB" id="A0A2B7YRD2"/>
<dbReference type="GO" id="GO:0003677">
    <property type="term" value="F:DNA binding"/>
    <property type="evidence" value="ECO:0007669"/>
    <property type="project" value="InterPro"/>
</dbReference>
<dbReference type="Pfam" id="PF06870">
    <property type="entry name" value="RNA_pol_I_A49"/>
    <property type="match status" value="1"/>
</dbReference>
<dbReference type="OrthoDB" id="532500at2759"/>
<comment type="caution">
    <text evidence="7">The sequence shown here is derived from an EMBL/GenBank/DDBJ whole genome shotgun (WGS) entry which is preliminary data.</text>
</comment>
<dbReference type="EMBL" id="PDNA01000024">
    <property type="protein sequence ID" value="PGH23438.1"/>
    <property type="molecule type" value="Genomic_DNA"/>
</dbReference>
<proteinExistence type="inferred from homology"/>
<sequence>MAPDNPEKKRKRLSEKHDRPSKKPALQAVKPPVKVQFIQNPDGPVPIVASTPGLTVPESLTLTTYDKPAPANKKRTQSASKNSTLTSSELLLHSSSHPKLDFTGKEGENELDSLWSHYVAIYDADSGTMQIMEARKMTVRGCVRQISPVVEEEETDDEGAAKTRWSQRTALTEAFGTKQARKSVQSIAENALIASSSNPSGTPTTAESALLSSMPNDKAQLSAQKSAAAEIQAAKPLPQPDLSATHPVGVYTLESLIPNGLSTLRALPIHDWQDAVNAGEPVLTSSRFVSNRIESVVGGGNKTTIQLLRYIWILIEFSRCLKSAGRGSNSAGPGSRKLPARDELRTVLSATLGTTGKAALLPDSFLDSLRRKFAPQGSFLSKTDITFLHTTICALTLHIPPAAGNNTATELATDPSDLRDDLRLENKDALQYFRELGCRVDKIRESEFVKWGVKTKAEAAAKRVARLRLPVEFPRLSRGGGGGRR</sequence>
<organism evidence="7 8">
    <name type="scientific">Polytolypa hystricis (strain UAMH7299)</name>
    <dbReference type="NCBI Taxonomy" id="1447883"/>
    <lineage>
        <taxon>Eukaryota</taxon>
        <taxon>Fungi</taxon>
        <taxon>Dikarya</taxon>
        <taxon>Ascomycota</taxon>
        <taxon>Pezizomycotina</taxon>
        <taxon>Eurotiomycetes</taxon>
        <taxon>Eurotiomycetidae</taxon>
        <taxon>Onygenales</taxon>
        <taxon>Onygenales incertae sedis</taxon>
        <taxon>Polytolypa</taxon>
    </lineage>
</organism>
<feature type="region of interest" description="Disordered" evidence="6">
    <location>
        <begin position="1"/>
        <end position="34"/>
    </location>
</feature>
<evidence type="ECO:0000256" key="2">
    <source>
        <dbReference type="ARBA" id="ARBA00009430"/>
    </source>
</evidence>
<keyword evidence="8" id="KW-1185">Reference proteome</keyword>
<name>A0A2B7YRD2_POLH7</name>
<dbReference type="GO" id="GO:0005730">
    <property type="term" value="C:nucleolus"/>
    <property type="evidence" value="ECO:0007669"/>
    <property type="project" value="UniProtKB-SubCell"/>
</dbReference>